<proteinExistence type="predicted"/>
<dbReference type="RefSeq" id="WP_012201497.1">
    <property type="nucleotide sequence ID" value="NC_010001.1"/>
</dbReference>
<sequence>MINIDIPFDIPIVLLIYKRKEKIKRILERIAQVKPQKIYIIADGPRNDSEIEAINECRRQVEDCIVWDCEIVRNYANKNRGVYANIGLGARWVFEHEEYAIFLEDDNLPEVTFFYFCKELLERYREDTRILWICGTNYLQKYEPEDGSSYVFTKHLMPCGWASWSKKFLQFYDGELNLMNNKDLLIRLKSQYEDHRLYFQQLYLTSMEKSRIDNNMRPISWDYQMEFALRANNLYGISPKYNQIENIGVDNDSIHGGVDYSNIMTQRFCNIKSFPLEFPLIHPSTIIPDKEYEKKVGKIILYPFSLRLKIKISLIIKKIFKIPKNESIKATLRVLFTKK</sequence>
<dbReference type="CDD" id="cd00761">
    <property type="entry name" value="Glyco_tranf_GTA_type"/>
    <property type="match status" value="1"/>
</dbReference>
<dbReference type="STRING" id="357809.Cphy_3500"/>
<protein>
    <submittedName>
        <fullName evidence="1">Hemolytic protein HlpA-like protein</fullName>
    </submittedName>
</protein>
<dbReference type="KEGG" id="cpy:Cphy_3500"/>
<dbReference type="Proteomes" id="UP000000370">
    <property type="component" value="Chromosome"/>
</dbReference>
<reference evidence="2" key="1">
    <citation type="submission" date="2007-11" db="EMBL/GenBank/DDBJ databases">
        <title>Complete genome sequence of Clostridium phytofermentans ISDg.</title>
        <authorList>
            <person name="Leschine S.B."/>
            <person name="Warnick T.A."/>
            <person name="Blanchard J.L."/>
            <person name="Schnell D.J."/>
            <person name="Petit E.L."/>
            <person name="LaTouf W.G."/>
            <person name="Copeland A."/>
            <person name="Lucas S."/>
            <person name="Lapidus A."/>
            <person name="Barry K."/>
            <person name="Glavina del Rio T."/>
            <person name="Dalin E."/>
            <person name="Tice H."/>
            <person name="Pitluck S."/>
            <person name="Kiss H."/>
            <person name="Brettin T."/>
            <person name="Bruce D."/>
            <person name="Detter J.C."/>
            <person name="Han C."/>
            <person name="Kuske C."/>
            <person name="Schmutz J."/>
            <person name="Larimer F."/>
            <person name="Land M."/>
            <person name="Hauser L."/>
            <person name="Kyrpides N."/>
            <person name="Kim E.A."/>
            <person name="Richardson P."/>
        </authorList>
    </citation>
    <scope>NUCLEOTIDE SEQUENCE [LARGE SCALE GENOMIC DNA]</scope>
    <source>
        <strain evidence="2">ATCC 700394 / DSM 18823 / ISDg</strain>
    </source>
</reference>
<dbReference type="eggNOG" id="COG1216">
    <property type="taxonomic scope" value="Bacteria"/>
</dbReference>
<keyword evidence="2" id="KW-1185">Reference proteome</keyword>
<evidence type="ECO:0000313" key="1">
    <source>
        <dbReference type="EMBL" id="ABX43849.1"/>
    </source>
</evidence>
<dbReference type="SUPFAM" id="SSF53448">
    <property type="entry name" value="Nucleotide-diphospho-sugar transferases"/>
    <property type="match status" value="1"/>
</dbReference>
<dbReference type="HOGENOM" id="CLU_054735_0_0_9"/>
<gene>
    <name evidence="1" type="ordered locus">Cphy_3500</name>
</gene>
<evidence type="ECO:0000313" key="2">
    <source>
        <dbReference type="Proteomes" id="UP000000370"/>
    </source>
</evidence>
<organism evidence="1 2">
    <name type="scientific">Lachnoclostridium phytofermentans (strain ATCC 700394 / DSM 18823 / ISDg)</name>
    <name type="common">Clostridium phytofermentans</name>
    <dbReference type="NCBI Taxonomy" id="357809"/>
    <lineage>
        <taxon>Bacteria</taxon>
        <taxon>Bacillati</taxon>
        <taxon>Bacillota</taxon>
        <taxon>Clostridia</taxon>
        <taxon>Lachnospirales</taxon>
        <taxon>Lachnospiraceae</taxon>
    </lineage>
</organism>
<name>A9KI02_LACP7</name>
<accession>A9KI02</accession>
<dbReference type="Gene3D" id="3.90.550.10">
    <property type="entry name" value="Spore Coat Polysaccharide Biosynthesis Protein SpsA, Chain A"/>
    <property type="match status" value="1"/>
</dbReference>
<dbReference type="EMBL" id="CP000885">
    <property type="protein sequence ID" value="ABX43849.1"/>
    <property type="molecule type" value="Genomic_DNA"/>
</dbReference>
<dbReference type="AlphaFoldDB" id="A9KI02"/>
<dbReference type="InterPro" id="IPR029044">
    <property type="entry name" value="Nucleotide-diphossugar_trans"/>
</dbReference>